<evidence type="ECO:0000313" key="11">
    <source>
        <dbReference type="EMBL" id="AZS51428.1"/>
    </source>
</evidence>
<dbReference type="PANTHER" id="PTHR35891:SF2">
    <property type="entry name" value="THIOL:DISULFIDE INTERCHANGE PROTEIN DSBA"/>
    <property type="match status" value="1"/>
</dbReference>
<dbReference type="InterPro" id="IPR036249">
    <property type="entry name" value="Thioredoxin-like_sf"/>
</dbReference>
<dbReference type="InterPro" id="IPR017937">
    <property type="entry name" value="Thioredoxin_CS"/>
</dbReference>
<name>A0A3S9XGC9_9GAMM</name>
<keyword evidence="6" id="KW-0676">Redox-active center</keyword>
<keyword evidence="5 7" id="KW-1015">Disulfide bond</keyword>
<sequence>MRRFFIAGIVVLSAIFFNIAHAQVGVLAIPDPQPGKEYTVLPNPIPTSDPSKIEVTEVFWYGCPHCYHLEPIINKWAKDLPEDVNFVRMPALFGKLWTIHGQLFITLNTLGAEEKLHSAVFESIQQRKNLLLTPEDMAEFVSQHGVDKQKFLDTYNSFGVQSQLEKDKKTLAKYGISGVPAIIVNGKYRVDLNDNVPDPTELMNITNYLIKKERDALKQTAETATK</sequence>
<dbReference type="InterPro" id="IPR013766">
    <property type="entry name" value="Thioredoxin_domain"/>
</dbReference>
<dbReference type="InterPro" id="IPR023205">
    <property type="entry name" value="DsbA/DsbL"/>
</dbReference>
<feature type="disulfide bond" description="Redox-active" evidence="8">
    <location>
        <begin position="63"/>
        <end position="66"/>
    </location>
</feature>
<evidence type="ECO:0000256" key="2">
    <source>
        <dbReference type="ARBA" id="ARBA00005791"/>
    </source>
</evidence>
<comment type="similarity">
    <text evidence="2">Belongs to the thioredoxin family. DsbA subfamily.</text>
</comment>
<dbReference type="InterPro" id="IPR001853">
    <property type="entry name" value="DSBA-like_thioredoxin_dom"/>
</dbReference>
<evidence type="ECO:0000256" key="3">
    <source>
        <dbReference type="ARBA" id="ARBA00022729"/>
    </source>
</evidence>
<keyword evidence="4 7" id="KW-0574">Periplasm</keyword>
<comment type="subcellular location">
    <subcellularLocation>
        <location evidence="1 7">Periplasm</location>
    </subcellularLocation>
</comment>
<dbReference type="PIRSF" id="PIRSF001488">
    <property type="entry name" value="Tdi_protein"/>
    <property type="match status" value="1"/>
</dbReference>
<protein>
    <recommendedName>
        <fullName evidence="7">Thiol:disulfide interchange protein</fullName>
    </recommendedName>
</protein>
<dbReference type="CDD" id="cd03019">
    <property type="entry name" value="DsbA_DsbA"/>
    <property type="match status" value="1"/>
</dbReference>
<evidence type="ECO:0000256" key="6">
    <source>
        <dbReference type="ARBA" id="ARBA00023284"/>
    </source>
</evidence>
<keyword evidence="3 9" id="KW-0732">Signal</keyword>
<feature type="chain" id="PRO_5019515253" description="Thiol:disulfide interchange protein" evidence="9">
    <location>
        <begin position="23"/>
        <end position="226"/>
    </location>
</feature>
<evidence type="ECO:0000313" key="12">
    <source>
        <dbReference type="Proteomes" id="UP000273143"/>
    </source>
</evidence>
<gene>
    <name evidence="11" type="ORF">DM558_11910</name>
</gene>
<dbReference type="InterPro" id="IPR050824">
    <property type="entry name" value="Thiol_disulfide_DsbA"/>
</dbReference>
<evidence type="ECO:0000259" key="10">
    <source>
        <dbReference type="PROSITE" id="PS51352"/>
    </source>
</evidence>
<dbReference type="PROSITE" id="PS51352">
    <property type="entry name" value="THIOREDOXIN_2"/>
    <property type="match status" value="1"/>
</dbReference>
<evidence type="ECO:0000256" key="5">
    <source>
        <dbReference type="ARBA" id="ARBA00023157"/>
    </source>
</evidence>
<organism evidence="11 12">
    <name type="scientific">Entomomonas moraniae</name>
    <dbReference type="NCBI Taxonomy" id="2213226"/>
    <lineage>
        <taxon>Bacteria</taxon>
        <taxon>Pseudomonadati</taxon>
        <taxon>Pseudomonadota</taxon>
        <taxon>Gammaproteobacteria</taxon>
        <taxon>Pseudomonadales</taxon>
        <taxon>Pseudomonadaceae</taxon>
        <taxon>Entomomonas</taxon>
    </lineage>
</organism>
<accession>A0A3S9XGC9</accession>
<dbReference type="AlphaFoldDB" id="A0A3S9XGC9"/>
<feature type="signal peptide" evidence="9">
    <location>
        <begin position="1"/>
        <end position="22"/>
    </location>
</feature>
<dbReference type="Pfam" id="PF01323">
    <property type="entry name" value="DSBA"/>
    <property type="match status" value="1"/>
</dbReference>
<feature type="domain" description="Thioredoxin" evidence="10">
    <location>
        <begin position="27"/>
        <end position="211"/>
    </location>
</feature>
<proteinExistence type="inferred from homology"/>
<dbReference type="SUPFAM" id="SSF52833">
    <property type="entry name" value="Thioredoxin-like"/>
    <property type="match status" value="1"/>
</dbReference>
<dbReference type="RefSeq" id="WP_127164182.1">
    <property type="nucleotide sequence ID" value="NZ_CP029822.1"/>
</dbReference>
<dbReference type="EMBL" id="CP029822">
    <property type="protein sequence ID" value="AZS51428.1"/>
    <property type="molecule type" value="Genomic_DNA"/>
</dbReference>
<dbReference type="GO" id="GO:0042597">
    <property type="term" value="C:periplasmic space"/>
    <property type="evidence" value="ECO:0007669"/>
    <property type="project" value="UniProtKB-SubCell"/>
</dbReference>
<evidence type="ECO:0000256" key="8">
    <source>
        <dbReference type="PIRSR" id="PIRSR001488-1"/>
    </source>
</evidence>
<evidence type="ECO:0000256" key="7">
    <source>
        <dbReference type="PIRNR" id="PIRNR001488"/>
    </source>
</evidence>
<dbReference type="GO" id="GO:0015036">
    <property type="term" value="F:disulfide oxidoreductase activity"/>
    <property type="evidence" value="ECO:0007669"/>
    <property type="project" value="UniProtKB-ARBA"/>
</dbReference>
<evidence type="ECO:0000256" key="4">
    <source>
        <dbReference type="ARBA" id="ARBA00022764"/>
    </source>
</evidence>
<dbReference type="KEGG" id="emo:DM558_11910"/>
<dbReference type="PANTHER" id="PTHR35891">
    <property type="entry name" value="THIOL:DISULFIDE INTERCHANGE PROTEIN DSBA"/>
    <property type="match status" value="1"/>
</dbReference>
<reference evidence="12" key="1">
    <citation type="submission" date="2018-06" db="EMBL/GenBank/DDBJ databases">
        <title>Complete genome of Pseudomonas insecticola strain QZS01.</title>
        <authorList>
            <person name="Wang J."/>
            <person name="Su Q."/>
        </authorList>
    </citation>
    <scope>NUCLEOTIDE SEQUENCE [LARGE SCALE GENOMIC DNA]</scope>
    <source>
        <strain evidence="12">QZS01</strain>
    </source>
</reference>
<evidence type="ECO:0000256" key="9">
    <source>
        <dbReference type="SAM" id="SignalP"/>
    </source>
</evidence>
<evidence type="ECO:0000256" key="1">
    <source>
        <dbReference type="ARBA" id="ARBA00004418"/>
    </source>
</evidence>
<dbReference type="PROSITE" id="PS00194">
    <property type="entry name" value="THIOREDOXIN_1"/>
    <property type="match status" value="1"/>
</dbReference>
<dbReference type="Gene3D" id="3.40.30.10">
    <property type="entry name" value="Glutaredoxin"/>
    <property type="match status" value="1"/>
</dbReference>
<dbReference type="Proteomes" id="UP000273143">
    <property type="component" value="Chromosome"/>
</dbReference>
<keyword evidence="12" id="KW-1185">Reference proteome</keyword>